<dbReference type="InterPro" id="IPR036638">
    <property type="entry name" value="HLH_DNA-bd_sf"/>
</dbReference>
<evidence type="ECO:0000313" key="8">
    <source>
        <dbReference type="EMBL" id="KAF7724079.1"/>
    </source>
</evidence>
<protein>
    <recommendedName>
        <fullName evidence="7">BHLH domain-containing protein</fullName>
    </recommendedName>
</protein>
<comment type="caution">
    <text evidence="8">The sequence shown here is derived from an EMBL/GenBank/DDBJ whole genome shotgun (WGS) entry which is preliminary data.</text>
</comment>
<feature type="domain" description="BHLH" evidence="7">
    <location>
        <begin position="146"/>
        <end position="197"/>
    </location>
</feature>
<dbReference type="AlphaFoldDB" id="A0A8H7EPD5"/>
<accession>A0A8H7EPD5</accession>
<dbReference type="EMBL" id="JABAYA010000130">
    <property type="protein sequence ID" value="KAF7724079.1"/>
    <property type="molecule type" value="Genomic_DNA"/>
</dbReference>
<gene>
    <name evidence="8" type="ORF">EC973_001412</name>
</gene>
<comment type="subcellular location">
    <subcellularLocation>
        <location evidence="1">Nucleus</location>
    </subcellularLocation>
</comment>
<dbReference type="PANTHER" id="PTHR15741:SF27">
    <property type="entry name" value="TRANSCRIPTION FACTOR AP-4"/>
    <property type="match status" value="1"/>
</dbReference>
<evidence type="ECO:0000256" key="2">
    <source>
        <dbReference type="ARBA" id="ARBA00023015"/>
    </source>
</evidence>
<evidence type="ECO:0000256" key="5">
    <source>
        <dbReference type="ARBA" id="ARBA00023242"/>
    </source>
</evidence>
<organism evidence="8 9">
    <name type="scientific">Apophysomyces ossiformis</name>
    <dbReference type="NCBI Taxonomy" id="679940"/>
    <lineage>
        <taxon>Eukaryota</taxon>
        <taxon>Fungi</taxon>
        <taxon>Fungi incertae sedis</taxon>
        <taxon>Mucoromycota</taxon>
        <taxon>Mucoromycotina</taxon>
        <taxon>Mucoromycetes</taxon>
        <taxon>Mucorales</taxon>
        <taxon>Mucorineae</taxon>
        <taxon>Mucoraceae</taxon>
        <taxon>Apophysomyces</taxon>
    </lineage>
</organism>
<keyword evidence="3" id="KW-0238">DNA-binding</keyword>
<feature type="region of interest" description="Disordered" evidence="6">
    <location>
        <begin position="118"/>
        <end position="144"/>
    </location>
</feature>
<evidence type="ECO:0000256" key="1">
    <source>
        <dbReference type="ARBA" id="ARBA00004123"/>
    </source>
</evidence>
<dbReference type="Gene3D" id="4.10.280.10">
    <property type="entry name" value="Helix-loop-helix DNA-binding domain"/>
    <property type="match status" value="1"/>
</dbReference>
<dbReference type="GO" id="GO:0000978">
    <property type="term" value="F:RNA polymerase II cis-regulatory region sequence-specific DNA binding"/>
    <property type="evidence" value="ECO:0007669"/>
    <property type="project" value="TreeGrafter"/>
</dbReference>
<dbReference type="CDD" id="cd11405">
    <property type="entry name" value="bHLHzip_MLXIP_like"/>
    <property type="match status" value="1"/>
</dbReference>
<dbReference type="PROSITE" id="PS50888">
    <property type="entry name" value="BHLH"/>
    <property type="match status" value="1"/>
</dbReference>
<evidence type="ECO:0000256" key="6">
    <source>
        <dbReference type="SAM" id="MobiDB-lite"/>
    </source>
</evidence>
<evidence type="ECO:0000256" key="4">
    <source>
        <dbReference type="ARBA" id="ARBA00023163"/>
    </source>
</evidence>
<dbReference type="GO" id="GO:0046983">
    <property type="term" value="F:protein dimerization activity"/>
    <property type="evidence" value="ECO:0007669"/>
    <property type="project" value="InterPro"/>
</dbReference>
<dbReference type="InterPro" id="IPR011598">
    <property type="entry name" value="bHLH_dom"/>
</dbReference>
<keyword evidence="2" id="KW-0805">Transcription regulation</keyword>
<dbReference type="Pfam" id="PF00010">
    <property type="entry name" value="HLH"/>
    <property type="match status" value="1"/>
</dbReference>
<dbReference type="PANTHER" id="PTHR15741">
    <property type="entry name" value="BASIC HELIX-LOOP-HELIX ZIP TRANSCRIPTION FACTOR"/>
    <property type="match status" value="1"/>
</dbReference>
<reference evidence="8" key="1">
    <citation type="submission" date="2020-01" db="EMBL/GenBank/DDBJ databases">
        <title>Genome Sequencing of Three Apophysomyces-Like Fungal Strains Confirms a Novel Fungal Genus in the Mucoromycota with divergent Burkholderia-like Endosymbiotic Bacteria.</title>
        <authorList>
            <person name="Stajich J.E."/>
            <person name="Macias A.M."/>
            <person name="Carter-House D."/>
            <person name="Lovett B."/>
            <person name="Kasson L.R."/>
            <person name="Berry K."/>
            <person name="Grigoriev I."/>
            <person name="Chang Y."/>
            <person name="Spatafora J."/>
            <person name="Kasson M.T."/>
        </authorList>
    </citation>
    <scope>NUCLEOTIDE SEQUENCE</scope>
    <source>
        <strain evidence="8">NRRL A-21654</strain>
    </source>
</reference>
<keyword evidence="4" id="KW-0804">Transcription</keyword>
<dbReference type="SUPFAM" id="SSF47459">
    <property type="entry name" value="HLH, helix-loop-helix DNA-binding domain"/>
    <property type="match status" value="1"/>
</dbReference>
<feature type="compositionally biased region" description="Acidic residues" evidence="6">
    <location>
        <begin position="130"/>
        <end position="139"/>
    </location>
</feature>
<evidence type="ECO:0000256" key="3">
    <source>
        <dbReference type="ARBA" id="ARBA00023125"/>
    </source>
</evidence>
<dbReference type="InterPro" id="IPR052207">
    <property type="entry name" value="Max-like/E-box_TFs"/>
</dbReference>
<evidence type="ECO:0000313" key="9">
    <source>
        <dbReference type="Proteomes" id="UP000605846"/>
    </source>
</evidence>
<dbReference type="GO" id="GO:0005634">
    <property type="term" value="C:nucleus"/>
    <property type="evidence" value="ECO:0007669"/>
    <property type="project" value="UniProtKB-SubCell"/>
</dbReference>
<keyword evidence="9" id="KW-1185">Reference proteome</keyword>
<dbReference type="OrthoDB" id="5778525at2759"/>
<dbReference type="Proteomes" id="UP000605846">
    <property type="component" value="Unassembled WGS sequence"/>
</dbReference>
<evidence type="ECO:0000259" key="7">
    <source>
        <dbReference type="PROSITE" id="PS50888"/>
    </source>
</evidence>
<keyword evidence="5" id="KW-0539">Nucleus</keyword>
<name>A0A8H7EPD5_9FUNG</name>
<dbReference type="GO" id="GO:0000981">
    <property type="term" value="F:DNA-binding transcription factor activity, RNA polymerase II-specific"/>
    <property type="evidence" value="ECO:0007669"/>
    <property type="project" value="TreeGrafter"/>
</dbReference>
<dbReference type="SMART" id="SM00353">
    <property type="entry name" value="HLH"/>
    <property type="match status" value="1"/>
</dbReference>
<sequence>MNTNTVESDFGFDEYIMPTTYTGKLECYDQLYPSVSYESLPMPNNTLPVSMVQPFDAYQPSSPESACSRFSPPLATPPLICSSPATHAITEKIAQVNKLPESFLPEFHQYSKETYENGACRKRKQRKQDDDSEQEDDVDGVSAAEMRRQIHIQSEQKRRAQIKDGFDELRQHLPGCVTKKMSKAALLHRTVQHLKHLKSTQASLLSELEKLAKENENLRKFQESVLQKQALQRMYQMGAM</sequence>
<proteinExistence type="predicted"/>